<dbReference type="Proteomes" id="UP001355653">
    <property type="component" value="Unassembled WGS sequence"/>
</dbReference>
<sequence length="92" mass="10208">MATDVDLIKILFLQAAEQPVMAQLVQNLLLTFNLNGLLPNAQSLTSVPQSTQTSPVGNQPKQTYTPSKHTNTPVHVYHRPARSSDRENQQDN</sequence>
<gene>
    <name evidence="2" type="ORF">P5G65_22615</name>
</gene>
<organism evidence="2 3">
    <name type="scientific">Paenibacillus chondroitinus</name>
    <dbReference type="NCBI Taxonomy" id="59842"/>
    <lineage>
        <taxon>Bacteria</taxon>
        <taxon>Bacillati</taxon>
        <taxon>Bacillota</taxon>
        <taxon>Bacilli</taxon>
        <taxon>Bacillales</taxon>
        <taxon>Paenibacillaceae</taxon>
        <taxon>Paenibacillus</taxon>
    </lineage>
</organism>
<evidence type="ECO:0000256" key="1">
    <source>
        <dbReference type="SAM" id="MobiDB-lite"/>
    </source>
</evidence>
<dbReference type="EMBL" id="JAROBY010000037">
    <property type="protein sequence ID" value="MEB4796707.1"/>
    <property type="molecule type" value="Genomic_DNA"/>
</dbReference>
<accession>A0ABU6DG15</accession>
<reference evidence="2 3" key="1">
    <citation type="submission" date="2023-03" db="EMBL/GenBank/DDBJ databases">
        <title>Bacillus Genome Sequencing.</title>
        <authorList>
            <person name="Dunlap C."/>
        </authorList>
    </citation>
    <scope>NUCLEOTIDE SEQUENCE [LARGE SCALE GENOMIC DNA]</scope>
    <source>
        <strain evidence="2 3">NRS-1351</strain>
    </source>
</reference>
<protein>
    <submittedName>
        <fullName evidence="2">Uncharacterized protein</fullName>
    </submittedName>
</protein>
<comment type="caution">
    <text evidence="2">The sequence shown here is derived from an EMBL/GenBank/DDBJ whole genome shotgun (WGS) entry which is preliminary data.</text>
</comment>
<proteinExistence type="predicted"/>
<feature type="compositionally biased region" description="Polar residues" evidence="1">
    <location>
        <begin position="41"/>
        <end position="73"/>
    </location>
</feature>
<name>A0ABU6DG15_9BACL</name>
<evidence type="ECO:0000313" key="2">
    <source>
        <dbReference type="EMBL" id="MEB4796707.1"/>
    </source>
</evidence>
<dbReference type="RefSeq" id="WP_127456105.1">
    <property type="nucleotide sequence ID" value="NZ_JAROBY010000037.1"/>
</dbReference>
<keyword evidence="3" id="KW-1185">Reference proteome</keyword>
<feature type="compositionally biased region" description="Basic and acidic residues" evidence="1">
    <location>
        <begin position="82"/>
        <end position="92"/>
    </location>
</feature>
<feature type="region of interest" description="Disordered" evidence="1">
    <location>
        <begin position="41"/>
        <end position="92"/>
    </location>
</feature>
<evidence type="ECO:0000313" key="3">
    <source>
        <dbReference type="Proteomes" id="UP001355653"/>
    </source>
</evidence>